<dbReference type="GO" id="GO:0005886">
    <property type="term" value="C:plasma membrane"/>
    <property type="evidence" value="ECO:0007669"/>
    <property type="project" value="UniProtKB-SubCell"/>
</dbReference>
<dbReference type="RefSeq" id="WP_184015485.1">
    <property type="nucleotide sequence ID" value="NZ_JACIJC010000001.1"/>
</dbReference>
<keyword evidence="3" id="KW-1003">Cell membrane</keyword>
<evidence type="ECO:0000256" key="2">
    <source>
        <dbReference type="ARBA" id="ARBA00007977"/>
    </source>
</evidence>
<feature type="transmembrane region" description="Helical" evidence="7">
    <location>
        <begin position="133"/>
        <end position="154"/>
    </location>
</feature>
<dbReference type="InterPro" id="IPR018383">
    <property type="entry name" value="UPF0324_pro"/>
</dbReference>
<gene>
    <name evidence="8" type="ORF">FHS49_000825</name>
</gene>
<protein>
    <submittedName>
        <fullName evidence="8">Putative integral membrane protein (TIGR00698 family)</fullName>
    </submittedName>
</protein>
<evidence type="ECO:0000256" key="6">
    <source>
        <dbReference type="ARBA" id="ARBA00023136"/>
    </source>
</evidence>
<evidence type="ECO:0000256" key="4">
    <source>
        <dbReference type="ARBA" id="ARBA00022692"/>
    </source>
</evidence>
<comment type="caution">
    <text evidence="8">The sequence shown here is derived from an EMBL/GenBank/DDBJ whole genome shotgun (WGS) entry which is preliminary data.</text>
</comment>
<proteinExistence type="inferred from homology"/>
<reference evidence="8 9" key="1">
    <citation type="submission" date="2020-08" db="EMBL/GenBank/DDBJ databases">
        <title>Genomic Encyclopedia of Type Strains, Phase IV (KMG-IV): sequencing the most valuable type-strain genomes for metagenomic binning, comparative biology and taxonomic classification.</title>
        <authorList>
            <person name="Goeker M."/>
        </authorList>
    </citation>
    <scope>NUCLEOTIDE SEQUENCE [LARGE SCALE GENOMIC DNA]</scope>
    <source>
        <strain evidence="8 9">DSM 25079</strain>
    </source>
</reference>
<feature type="transmembrane region" description="Helical" evidence="7">
    <location>
        <begin position="16"/>
        <end position="38"/>
    </location>
</feature>
<dbReference type="Pfam" id="PF03601">
    <property type="entry name" value="Cons_hypoth698"/>
    <property type="match status" value="1"/>
</dbReference>
<feature type="transmembrane region" description="Helical" evidence="7">
    <location>
        <begin position="78"/>
        <end position="96"/>
    </location>
</feature>
<evidence type="ECO:0000256" key="5">
    <source>
        <dbReference type="ARBA" id="ARBA00022989"/>
    </source>
</evidence>
<organism evidence="8 9">
    <name type="scientific">Sphingobium boeckii</name>
    <dbReference type="NCBI Taxonomy" id="1082345"/>
    <lineage>
        <taxon>Bacteria</taxon>
        <taxon>Pseudomonadati</taxon>
        <taxon>Pseudomonadota</taxon>
        <taxon>Alphaproteobacteria</taxon>
        <taxon>Sphingomonadales</taxon>
        <taxon>Sphingomonadaceae</taxon>
        <taxon>Sphingobium</taxon>
    </lineage>
</organism>
<evidence type="ECO:0000313" key="8">
    <source>
        <dbReference type="EMBL" id="MBB5684834.1"/>
    </source>
</evidence>
<keyword evidence="4 7" id="KW-0812">Transmembrane</keyword>
<dbReference type="Proteomes" id="UP000549617">
    <property type="component" value="Unassembled WGS sequence"/>
</dbReference>
<name>A0A7W9AG45_9SPHN</name>
<feature type="transmembrane region" description="Helical" evidence="7">
    <location>
        <begin position="321"/>
        <end position="340"/>
    </location>
</feature>
<feature type="transmembrane region" description="Helical" evidence="7">
    <location>
        <begin position="50"/>
        <end position="72"/>
    </location>
</feature>
<dbReference type="EMBL" id="JACIJC010000001">
    <property type="protein sequence ID" value="MBB5684834.1"/>
    <property type="molecule type" value="Genomic_DNA"/>
</dbReference>
<dbReference type="AlphaFoldDB" id="A0A7W9AG45"/>
<feature type="transmembrane region" description="Helical" evidence="7">
    <location>
        <begin position="290"/>
        <end position="309"/>
    </location>
</feature>
<comment type="similarity">
    <text evidence="2">Belongs to the UPF0324 family.</text>
</comment>
<evidence type="ECO:0000256" key="7">
    <source>
        <dbReference type="SAM" id="Phobius"/>
    </source>
</evidence>
<dbReference type="PANTHER" id="PTHR30106:SF2">
    <property type="entry name" value="UPF0324 INNER MEMBRANE PROTEIN YEIH"/>
    <property type="match status" value="1"/>
</dbReference>
<keyword evidence="9" id="KW-1185">Reference proteome</keyword>
<feature type="transmembrane region" description="Helical" evidence="7">
    <location>
        <begin position="166"/>
        <end position="186"/>
    </location>
</feature>
<comment type="subcellular location">
    <subcellularLocation>
        <location evidence="1">Cell membrane</location>
        <topology evidence="1">Multi-pass membrane protein</topology>
    </subcellularLocation>
</comment>
<keyword evidence="6 7" id="KW-0472">Membrane</keyword>
<accession>A0A7W9AG45</accession>
<feature type="transmembrane region" description="Helical" evidence="7">
    <location>
        <begin position="230"/>
        <end position="248"/>
    </location>
</feature>
<dbReference type="PANTHER" id="PTHR30106">
    <property type="entry name" value="INNER MEMBRANE PROTEIN YEIH-RELATED"/>
    <property type="match status" value="1"/>
</dbReference>
<keyword evidence="5 7" id="KW-1133">Transmembrane helix</keyword>
<evidence type="ECO:0000256" key="3">
    <source>
        <dbReference type="ARBA" id="ARBA00022475"/>
    </source>
</evidence>
<evidence type="ECO:0000313" key="9">
    <source>
        <dbReference type="Proteomes" id="UP000549617"/>
    </source>
</evidence>
<sequence>MSVSSDPPTAATAPSLTFFITKLLPGLVLIAGLTLSALKLAATLGWPAPAIALLLGIGVALLPGTIWVAPAAKVASRTLLRWGIVLLGSTINFAIIRDIGTTGVLVTVVALYATLLMGILLGRAIGIDPRNTLLGSIGVAICGATAIMAVAAVVKRDDQKEGAVAYLIGLTTLAGSIEMLLLPVLAHLMGLSPHSTGIFLGAALHDLGQAAGAGYGVSAEVGSIAVATKLLRVACLAPTVILISRIATKQQDRSGPKLAIVPWYLVGFVAMMIARALGILPEVLVENAMIISQACIVASLIALGTMISFNDVMKSGWKPILLTASLSSIIVCLVLVFILGSKTAFNL</sequence>
<feature type="transmembrane region" description="Helical" evidence="7">
    <location>
        <begin position="260"/>
        <end position="278"/>
    </location>
</feature>
<evidence type="ECO:0000256" key="1">
    <source>
        <dbReference type="ARBA" id="ARBA00004651"/>
    </source>
</evidence>
<feature type="transmembrane region" description="Helical" evidence="7">
    <location>
        <begin position="103"/>
        <end position="127"/>
    </location>
</feature>